<gene>
    <name evidence="1" type="ORF">ID616_14515</name>
</gene>
<evidence type="ECO:0000313" key="2">
    <source>
        <dbReference type="Proteomes" id="UP000516786"/>
    </source>
</evidence>
<dbReference type="AlphaFoldDB" id="A0ABD7BKU4"/>
<evidence type="ECO:0000313" key="1">
    <source>
        <dbReference type="EMBL" id="QOD00822.1"/>
    </source>
</evidence>
<organism evidence="1 2">
    <name type="scientific">Pseudomonas putida</name>
    <name type="common">Arthrobacter siderocapsulatus</name>
    <dbReference type="NCBI Taxonomy" id="303"/>
    <lineage>
        <taxon>Bacteria</taxon>
        <taxon>Pseudomonadati</taxon>
        <taxon>Pseudomonadota</taxon>
        <taxon>Gammaproteobacteria</taxon>
        <taxon>Pseudomonadales</taxon>
        <taxon>Pseudomonadaceae</taxon>
        <taxon>Pseudomonas</taxon>
    </lineage>
</organism>
<reference evidence="1 2" key="1">
    <citation type="submission" date="2020-09" db="EMBL/GenBank/DDBJ databases">
        <title>Co-existence of a novel multidrug-resistance efflux pump with carbapenem resistance gene blaVIM-2 in one megaplasmid in Pseudomonas putida.</title>
        <authorList>
            <person name="Peng K."/>
            <person name="Li R."/>
        </authorList>
    </citation>
    <scope>NUCLEOTIDE SEQUENCE [LARGE SCALE GENOMIC DNA]</scope>
    <source>
        <strain evidence="1 2">ZXPA-20</strain>
    </source>
</reference>
<accession>A0ABD7BKU4</accession>
<evidence type="ECO:0008006" key="3">
    <source>
        <dbReference type="Google" id="ProtNLM"/>
    </source>
</evidence>
<dbReference type="RefSeq" id="WP_191087778.1">
    <property type="nucleotide sequence ID" value="NZ_CP061723.1"/>
</dbReference>
<protein>
    <recommendedName>
        <fullName evidence="3">Restriction endonuclease</fullName>
    </recommendedName>
</protein>
<dbReference type="Proteomes" id="UP000516786">
    <property type="component" value="Chromosome"/>
</dbReference>
<name>A0ABD7BKU4_PSEPU</name>
<dbReference type="EMBL" id="CP061723">
    <property type="protein sequence ID" value="QOD00822.1"/>
    <property type="molecule type" value="Genomic_DNA"/>
</dbReference>
<proteinExistence type="predicted"/>
<sequence length="316" mass="35053">MPLAPSLIGDLWRFRTARTILPILVWCAKHRRTISYSHLDAEIVRRGLGAHTHAAAYGHAAGMVGDALYELEEELGLELPPLNALVVNKYSRRPGSGCNTYLDQFVRGRTFAQLNDDDQWAVLEQAWDKIYNCRNWDVLLDYLEMEALAGAVPSEYEDDHEQVIIPETGGFSGGESEHHRRLKEYVLRHPDLVIESDAHDWEGAVEVMLPSGDCADVMFHNGPSMLAVEVKSFISSDADLSRGIFQCVKYRAVGIAWQRALLEVPDASAVLVVQQDLPLELAILAERLDVRVVVVPAALTAAMDDESSVLVSAYAC</sequence>